<sequence length="395" mass="41735">MSYSPKDFGSPKSYVGTWVATLLLIVGFVIGLLIFPPLFEKPSSEVSSGVLFVGRFHPILLHLPVGALALLCIMELACLTRSGEEKLGPAALLTLWVGSAGSVLAVLAGIMLSREGGYEGGNFTLHQTLALVGTSGVLLALVIRIMAMGQGNQELLHAYRAVFFLSFSIMGLGAHFGGNMSHGSKFLTEHAPEPMKSQMIGMEKWMLGFVEKPKAVTPAALPAPAPAPLPNPDPAKPGANTAPTALAPAPAAATPATTPVLGGIAPPVMAGTDKLVFQHVILPILEAKCNKCHNEEKSKGDLRMDSFEMAMKGGENGANFVPGKPAESLSIQRIDLPLDDDEHMPPDGKDQLTPEEITILRWWVQQGASATQKVADAKFPAETQATVDVVLKGQP</sequence>
<evidence type="ECO:0000259" key="3">
    <source>
        <dbReference type="Pfam" id="PF07635"/>
    </source>
</evidence>
<keyword evidence="2" id="KW-0812">Transmembrane</keyword>
<feature type="transmembrane region" description="Helical" evidence="2">
    <location>
        <begin position="91"/>
        <end position="112"/>
    </location>
</feature>
<feature type="region of interest" description="Disordered" evidence="1">
    <location>
        <begin position="221"/>
        <end position="253"/>
    </location>
</feature>
<feature type="transmembrane region" description="Helical" evidence="2">
    <location>
        <begin position="158"/>
        <end position="178"/>
    </location>
</feature>
<gene>
    <name evidence="5" type="ORF">GCM10023213_44690</name>
</gene>
<evidence type="ECO:0000256" key="1">
    <source>
        <dbReference type="SAM" id="MobiDB-lite"/>
    </source>
</evidence>
<feature type="transmembrane region" description="Helical" evidence="2">
    <location>
        <begin position="124"/>
        <end position="146"/>
    </location>
</feature>
<dbReference type="Proteomes" id="UP001499852">
    <property type="component" value="Unassembled WGS sequence"/>
</dbReference>
<feature type="domain" description="Cytochrome C Planctomycete-type" evidence="3">
    <location>
        <begin position="289"/>
        <end position="348"/>
    </location>
</feature>
<name>A0ABP9PSP2_9BACT</name>
<evidence type="ECO:0000313" key="6">
    <source>
        <dbReference type="Proteomes" id="UP001499852"/>
    </source>
</evidence>
<feature type="compositionally biased region" description="Pro residues" evidence="1">
    <location>
        <begin position="221"/>
        <end position="235"/>
    </location>
</feature>
<dbReference type="Pfam" id="PF07635">
    <property type="entry name" value="PSCyt1"/>
    <property type="match status" value="1"/>
</dbReference>
<feature type="domain" description="DUF2231" evidence="4">
    <location>
        <begin position="56"/>
        <end position="182"/>
    </location>
</feature>
<accession>A0ABP9PSP2</accession>
<dbReference type="PANTHER" id="PTHR35889:SF3">
    <property type="entry name" value="F-BOX DOMAIN-CONTAINING PROTEIN"/>
    <property type="match status" value="1"/>
</dbReference>
<dbReference type="InterPro" id="IPR019251">
    <property type="entry name" value="DUF2231_TM"/>
</dbReference>
<keyword evidence="2" id="KW-0472">Membrane</keyword>
<dbReference type="RefSeq" id="WP_345738636.1">
    <property type="nucleotide sequence ID" value="NZ_BAABIA010000011.1"/>
</dbReference>
<evidence type="ECO:0000259" key="4">
    <source>
        <dbReference type="Pfam" id="PF09990"/>
    </source>
</evidence>
<dbReference type="PANTHER" id="PTHR35889">
    <property type="entry name" value="CYCLOINULO-OLIGOSACCHARIDE FRUCTANOTRANSFERASE-RELATED"/>
    <property type="match status" value="1"/>
</dbReference>
<feature type="transmembrane region" description="Helical" evidence="2">
    <location>
        <begin position="59"/>
        <end position="79"/>
    </location>
</feature>
<feature type="transmembrane region" description="Helical" evidence="2">
    <location>
        <begin position="15"/>
        <end position="39"/>
    </location>
</feature>
<dbReference type="InterPro" id="IPR011429">
    <property type="entry name" value="Cyt_c_Planctomycete-type"/>
</dbReference>
<dbReference type="Pfam" id="PF09990">
    <property type="entry name" value="DUF2231"/>
    <property type="match status" value="1"/>
</dbReference>
<feature type="compositionally biased region" description="Low complexity" evidence="1">
    <location>
        <begin position="236"/>
        <end position="253"/>
    </location>
</feature>
<reference evidence="6" key="1">
    <citation type="journal article" date="2019" name="Int. J. Syst. Evol. Microbiol.">
        <title>The Global Catalogue of Microorganisms (GCM) 10K type strain sequencing project: providing services to taxonomists for standard genome sequencing and annotation.</title>
        <authorList>
            <consortium name="The Broad Institute Genomics Platform"/>
            <consortium name="The Broad Institute Genome Sequencing Center for Infectious Disease"/>
            <person name="Wu L."/>
            <person name="Ma J."/>
        </authorList>
    </citation>
    <scope>NUCLEOTIDE SEQUENCE [LARGE SCALE GENOMIC DNA]</scope>
    <source>
        <strain evidence="6">JCM 18053</strain>
    </source>
</reference>
<evidence type="ECO:0000256" key="2">
    <source>
        <dbReference type="SAM" id="Phobius"/>
    </source>
</evidence>
<proteinExistence type="predicted"/>
<keyword evidence="6" id="KW-1185">Reference proteome</keyword>
<dbReference type="EMBL" id="BAABIA010000011">
    <property type="protein sequence ID" value="GAA5148426.1"/>
    <property type="molecule type" value="Genomic_DNA"/>
</dbReference>
<protein>
    <recommendedName>
        <fullName evidence="7">Cytochrome c domain-containing protein</fullName>
    </recommendedName>
</protein>
<keyword evidence="2" id="KW-1133">Transmembrane helix</keyword>
<evidence type="ECO:0000313" key="5">
    <source>
        <dbReference type="EMBL" id="GAA5148426.1"/>
    </source>
</evidence>
<organism evidence="5 6">
    <name type="scientific">Prosthecobacter algae</name>
    <dbReference type="NCBI Taxonomy" id="1144682"/>
    <lineage>
        <taxon>Bacteria</taxon>
        <taxon>Pseudomonadati</taxon>
        <taxon>Verrucomicrobiota</taxon>
        <taxon>Verrucomicrobiia</taxon>
        <taxon>Verrucomicrobiales</taxon>
        <taxon>Verrucomicrobiaceae</taxon>
        <taxon>Prosthecobacter</taxon>
    </lineage>
</organism>
<evidence type="ECO:0008006" key="7">
    <source>
        <dbReference type="Google" id="ProtNLM"/>
    </source>
</evidence>
<comment type="caution">
    <text evidence="5">The sequence shown here is derived from an EMBL/GenBank/DDBJ whole genome shotgun (WGS) entry which is preliminary data.</text>
</comment>